<keyword evidence="1" id="KW-0547">Nucleotide-binding</keyword>
<dbReference type="GO" id="GO:0005634">
    <property type="term" value="C:nucleus"/>
    <property type="evidence" value="ECO:0007669"/>
    <property type="project" value="TreeGrafter"/>
</dbReference>
<organism evidence="6 7">
    <name type="scientific">Steccherinum ochraceum</name>
    <dbReference type="NCBI Taxonomy" id="92696"/>
    <lineage>
        <taxon>Eukaryota</taxon>
        <taxon>Fungi</taxon>
        <taxon>Dikarya</taxon>
        <taxon>Basidiomycota</taxon>
        <taxon>Agaricomycotina</taxon>
        <taxon>Agaricomycetes</taxon>
        <taxon>Polyporales</taxon>
        <taxon>Steccherinaceae</taxon>
        <taxon>Steccherinum</taxon>
    </lineage>
</organism>
<dbReference type="EMBL" id="RWJN01000182">
    <property type="protein sequence ID" value="TCD65415.1"/>
    <property type="molecule type" value="Genomic_DNA"/>
</dbReference>
<evidence type="ECO:0008006" key="8">
    <source>
        <dbReference type="Google" id="ProtNLM"/>
    </source>
</evidence>
<evidence type="ECO:0000313" key="6">
    <source>
        <dbReference type="EMBL" id="TCD65415.1"/>
    </source>
</evidence>
<dbReference type="SMART" id="SM01075">
    <property type="entry name" value="CDT1"/>
    <property type="match status" value="1"/>
</dbReference>
<gene>
    <name evidence="6" type="ORF">EIP91_002714</name>
</gene>
<dbReference type="PANTHER" id="PTHR47957:SF3">
    <property type="entry name" value="ATP-DEPENDENT HELICASE HRQ1"/>
    <property type="match status" value="1"/>
</dbReference>
<evidence type="ECO:0000259" key="4">
    <source>
        <dbReference type="PROSITE" id="PS51192"/>
    </source>
</evidence>
<dbReference type="PANTHER" id="PTHR47957">
    <property type="entry name" value="ATP-DEPENDENT HELICASE HRQ1"/>
    <property type="match status" value="1"/>
</dbReference>
<evidence type="ECO:0000256" key="2">
    <source>
        <dbReference type="ARBA" id="ARBA00022840"/>
    </source>
</evidence>
<evidence type="ECO:0000256" key="3">
    <source>
        <dbReference type="SAM" id="MobiDB-lite"/>
    </source>
</evidence>
<dbReference type="GO" id="GO:0036297">
    <property type="term" value="P:interstrand cross-link repair"/>
    <property type="evidence" value="ECO:0007669"/>
    <property type="project" value="TreeGrafter"/>
</dbReference>
<dbReference type="Pfam" id="PF09369">
    <property type="entry name" value="MZB"/>
    <property type="match status" value="1"/>
</dbReference>
<dbReference type="InterPro" id="IPR014001">
    <property type="entry name" value="Helicase_ATP-bd"/>
</dbReference>
<dbReference type="Pfam" id="PF08839">
    <property type="entry name" value="CDT1"/>
    <property type="match status" value="1"/>
</dbReference>
<feature type="domain" description="Helicase ATP-binding" evidence="4">
    <location>
        <begin position="335"/>
        <end position="518"/>
    </location>
</feature>
<dbReference type="Pfam" id="PF00271">
    <property type="entry name" value="Helicase_C"/>
    <property type="match status" value="1"/>
</dbReference>
<dbReference type="SUPFAM" id="SSF52540">
    <property type="entry name" value="P-loop containing nucleoside triphosphate hydrolases"/>
    <property type="match status" value="1"/>
</dbReference>
<dbReference type="Proteomes" id="UP000292702">
    <property type="component" value="Unassembled WGS sequence"/>
</dbReference>
<feature type="compositionally biased region" description="Low complexity" evidence="3">
    <location>
        <begin position="17"/>
        <end position="29"/>
    </location>
</feature>
<dbReference type="GO" id="GO:0006289">
    <property type="term" value="P:nucleotide-excision repair"/>
    <property type="evidence" value="ECO:0007669"/>
    <property type="project" value="TreeGrafter"/>
</dbReference>
<dbReference type="GO" id="GO:0003676">
    <property type="term" value="F:nucleic acid binding"/>
    <property type="evidence" value="ECO:0007669"/>
    <property type="project" value="InterPro"/>
</dbReference>
<keyword evidence="7" id="KW-1185">Reference proteome</keyword>
<dbReference type="PROSITE" id="PS51194">
    <property type="entry name" value="HELICASE_CTER"/>
    <property type="match status" value="1"/>
</dbReference>
<feature type="region of interest" description="Disordered" evidence="3">
    <location>
        <begin position="1"/>
        <end position="48"/>
    </location>
</feature>
<accession>A0A4R0RI15</accession>
<keyword evidence="2" id="KW-0067">ATP-binding</keyword>
<feature type="domain" description="Helicase C-terminal" evidence="5">
    <location>
        <begin position="556"/>
        <end position="735"/>
    </location>
</feature>
<reference evidence="6 7" key="1">
    <citation type="submission" date="2018-11" db="EMBL/GenBank/DDBJ databases">
        <title>Genome assembly of Steccherinum ochraceum LE-BIN_3174, the white-rot fungus of the Steccherinaceae family (The Residual Polyporoid clade, Polyporales, Basidiomycota).</title>
        <authorList>
            <person name="Fedorova T.V."/>
            <person name="Glazunova O.A."/>
            <person name="Landesman E.O."/>
            <person name="Moiseenko K.V."/>
            <person name="Psurtseva N.V."/>
            <person name="Savinova O.S."/>
            <person name="Shakhova N.V."/>
            <person name="Tyazhelova T.V."/>
            <person name="Vasina D.V."/>
        </authorList>
    </citation>
    <scope>NUCLEOTIDE SEQUENCE [LARGE SCALE GENOMIC DNA]</scope>
    <source>
        <strain evidence="6 7">LE-BIN_3174</strain>
    </source>
</reference>
<feature type="compositionally biased region" description="Basic and acidic residues" evidence="3">
    <location>
        <begin position="256"/>
        <end position="270"/>
    </location>
</feature>
<dbReference type="AlphaFoldDB" id="A0A4R0RI15"/>
<evidence type="ECO:0000256" key="1">
    <source>
        <dbReference type="ARBA" id="ARBA00022741"/>
    </source>
</evidence>
<dbReference type="PROSITE" id="PS51192">
    <property type="entry name" value="HELICASE_ATP_BIND_1"/>
    <property type="match status" value="1"/>
</dbReference>
<dbReference type="SUPFAM" id="SSF46785">
    <property type="entry name" value="Winged helix' DNA-binding domain"/>
    <property type="match status" value="1"/>
</dbReference>
<dbReference type="SMART" id="SM00490">
    <property type="entry name" value="HELICc"/>
    <property type="match status" value="1"/>
</dbReference>
<dbReference type="InterPro" id="IPR055227">
    <property type="entry name" value="HRQ1_WHD"/>
</dbReference>
<dbReference type="InterPro" id="IPR001650">
    <property type="entry name" value="Helicase_C-like"/>
</dbReference>
<feature type="region of interest" description="Disordered" evidence="3">
    <location>
        <begin position="245"/>
        <end position="270"/>
    </location>
</feature>
<dbReference type="InterPro" id="IPR027417">
    <property type="entry name" value="P-loop_NTPase"/>
</dbReference>
<dbReference type="Pfam" id="PF22982">
    <property type="entry name" value="WHD_HRQ1"/>
    <property type="match status" value="1"/>
</dbReference>
<evidence type="ECO:0000313" key="7">
    <source>
        <dbReference type="Proteomes" id="UP000292702"/>
    </source>
</evidence>
<dbReference type="Pfam" id="PF00270">
    <property type="entry name" value="DEAD"/>
    <property type="match status" value="1"/>
</dbReference>
<protein>
    <recommendedName>
        <fullName evidence="8">P-loop containing nucleoside triphosphate hydrolase protein</fullName>
    </recommendedName>
</protein>
<dbReference type="InterPro" id="IPR036390">
    <property type="entry name" value="WH_DNA-bd_sf"/>
</dbReference>
<comment type="caution">
    <text evidence="6">The sequence shown here is derived from an EMBL/GenBank/DDBJ whole genome shotgun (WGS) entry which is preliminary data.</text>
</comment>
<dbReference type="SMART" id="SM00487">
    <property type="entry name" value="DEXDc"/>
    <property type="match status" value="1"/>
</dbReference>
<dbReference type="OrthoDB" id="18781at2759"/>
<sequence>MSAIAGPSTSRKRKSPSTADEGSSTAAESSTKKAKGTKPSASSRKAKVKAPVKVGRARVWPEYFDSLFKIFKALNTVIAFCSSRKHLAITFPVVRSSVEHLLKQPLEMAKVAELKALLPELIRFSYVPSIELRIHAESSSDNKREGSPDFAIVPTSKIEPSALPGVEDEEHVLVLDFVDAPKGKKSVNEGFMFGAPPAMTPAATKKLIERRNNRFTDAVNELLEAVRSDEDPVELLQAAARDHIPVDPSSLLPGNKGKERDKTVPESDHRPTIDSIISEIQQEKWYSEQIVHRRIAEAKDGQKGELDAPLSDTVKQALLQARKISSLYTHQVASINALMQSKNVIVSTSTASGKSVIYQVPLLTFLEENTDATAIFIYPTKALAQDQKAALEQLLAACPGLEDIKVATYDGDTPQEERRGVRETASVIFTNFDMIHASILPHEDLWRRFLKNLKLVAVDELHYYTGIFGSHVAQVIRRLRRVCVAVGNRRVKCVSCSATISKPRRHMENLFGLPPEDIEEVVEDGAPSGRKDYLVWTPPLIDEQDPSLGHKSPMQEATRLMRFLMERGVRVILFCKIRKICEWAMKALRTELTADGRLDILKRVMAYRGGYSPQDRRKIENEAFSGHLLGIVATNALELGVDIGILDAVIMLGFPMGGIASYRQQAGRAGRRSRDALAVYVADGFPIDRHYAAHPDELWEKPMDDLLVELDSKIILEAHLQCAAHEIPLSLEDEQYFGPLIKEICDKSLAKDKEGWYHTHNKYLPYPAKHISLRGVEEERYCVVDVSKVGKSGGNPRMLEEVEISRALFEIYEGGIFIHQGLTFLIQQVSHDSKTARVVRTDANWITEPRDFTNIDAAQTFRIREIRASPYRAYYGRVELKTLVYGYYKIRNRNIIDSVDLDTPPWERETTGLWLDVPKATLQLLKDINVNPAEAIHAAEHAMMNRFALAKDLGTECKVAEKEYKTTESQRKRPARLIFFEPTGKIAGIAAKAFDHVSDIINDAVKAIDACQCEEGCTACVVSPACRENNVVSSKVGAAIVLKALAGLPVDVDLLVPQDAPSAAFDTITEAPIVSVAQGVELEKDS</sequence>
<dbReference type="CDD" id="cd17923">
    <property type="entry name" value="DEXHc_Hrq1-like"/>
    <property type="match status" value="1"/>
</dbReference>
<evidence type="ECO:0000259" key="5">
    <source>
        <dbReference type="PROSITE" id="PS51194"/>
    </source>
</evidence>
<dbReference type="GO" id="GO:0005524">
    <property type="term" value="F:ATP binding"/>
    <property type="evidence" value="ECO:0007669"/>
    <property type="project" value="UniProtKB-KW"/>
</dbReference>
<dbReference type="InterPro" id="IPR018973">
    <property type="entry name" value="MZB"/>
</dbReference>
<dbReference type="GO" id="GO:0043138">
    <property type="term" value="F:3'-5' DNA helicase activity"/>
    <property type="evidence" value="ECO:0007669"/>
    <property type="project" value="TreeGrafter"/>
</dbReference>
<proteinExistence type="predicted"/>
<name>A0A4R0RI15_9APHY</name>
<dbReference type="Gene3D" id="3.40.50.300">
    <property type="entry name" value="P-loop containing nucleotide triphosphate hydrolases"/>
    <property type="match status" value="2"/>
</dbReference>
<dbReference type="InterPro" id="IPR014939">
    <property type="entry name" value="CDT1_Gemini-bd-like"/>
</dbReference>
<dbReference type="InterPro" id="IPR011545">
    <property type="entry name" value="DEAD/DEAH_box_helicase_dom"/>
</dbReference>
<dbReference type="STRING" id="92696.A0A4R0RI15"/>
<dbReference type="CDD" id="cd18797">
    <property type="entry name" value="SF2_C_Hrq"/>
    <property type="match status" value="1"/>
</dbReference>